<keyword evidence="4" id="KW-0418">Kinase</keyword>
<name>A0A1L9UCV7_ASPBC</name>
<dbReference type="GeneID" id="93581068"/>
<evidence type="ECO:0000256" key="1">
    <source>
        <dbReference type="ARBA" id="ARBA00022527"/>
    </source>
</evidence>
<feature type="domain" description="Protein kinase" evidence="6">
    <location>
        <begin position="61"/>
        <end position="410"/>
    </location>
</feature>
<dbReference type="Gene3D" id="3.30.200.20">
    <property type="entry name" value="Phosphorylase Kinase, domain 1"/>
    <property type="match status" value="1"/>
</dbReference>
<dbReference type="OrthoDB" id="5979581at2759"/>
<dbReference type="Pfam" id="PF00069">
    <property type="entry name" value="Pkinase"/>
    <property type="match status" value="2"/>
</dbReference>
<dbReference type="GO" id="GO:0004674">
    <property type="term" value="F:protein serine/threonine kinase activity"/>
    <property type="evidence" value="ECO:0007669"/>
    <property type="project" value="UniProtKB-KW"/>
</dbReference>
<keyword evidence="3" id="KW-0547">Nucleotide-binding</keyword>
<evidence type="ECO:0000256" key="3">
    <source>
        <dbReference type="ARBA" id="ARBA00022741"/>
    </source>
</evidence>
<dbReference type="SMART" id="SM00220">
    <property type="entry name" value="S_TKc"/>
    <property type="match status" value="1"/>
</dbReference>
<dbReference type="InterPro" id="IPR051175">
    <property type="entry name" value="CLK_kinases"/>
</dbReference>
<dbReference type="GO" id="GO:0005634">
    <property type="term" value="C:nucleus"/>
    <property type="evidence" value="ECO:0007669"/>
    <property type="project" value="TreeGrafter"/>
</dbReference>
<dbReference type="GO" id="GO:0043484">
    <property type="term" value="P:regulation of RNA splicing"/>
    <property type="evidence" value="ECO:0007669"/>
    <property type="project" value="TreeGrafter"/>
</dbReference>
<dbReference type="InterPro" id="IPR008271">
    <property type="entry name" value="Ser/Thr_kinase_AS"/>
</dbReference>
<keyword evidence="1" id="KW-0723">Serine/threonine-protein kinase</keyword>
<dbReference type="Proteomes" id="UP000184499">
    <property type="component" value="Unassembled WGS sequence"/>
</dbReference>
<proteinExistence type="predicted"/>
<keyword evidence="8" id="KW-1185">Reference proteome</keyword>
<keyword evidence="5" id="KW-0067">ATP-binding</keyword>
<gene>
    <name evidence="7" type="ORF">ASPBRDRAFT_657463</name>
</gene>
<dbReference type="AlphaFoldDB" id="A0A1L9UCV7"/>
<keyword evidence="2" id="KW-0808">Transferase</keyword>
<reference evidence="8" key="1">
    <citation type="journal article" date="2017" name="Genome Biol.">
        <title>Comparative genomics reveals high biological diversity and specific adaptations in the industrially and medically important fungal genus Aspergillus.</title>
        <authorList>
            <person name="de Vries R.P."/>
            <person name="Riley R."/>
            <person name="Wiebenga A."/>
            <person name="Aguilar-Osorio G."/>
            <person name="Amillis S."/>
            <person name="Uchima C.A."/>
            <person name="Anderluh G."/>
            <person name="Asadollahi M."/>
            <person name="Askin M."/>
            <person name="Barry K."/>
            <person name="Battaglia E."/>
            <person name="Bayram O."/>
            <person name="Benocci T."/>
            <person name="Braus-Stromeyer S.A."/>
            <person name="Caldana C."/>
            <person name="Canovas D."/>
            <person name="Cerqueira G.C."/>
            <person name="Chen F."/>
            <person name="Chen W."/>
            <person name="Choi C."/>
            <person name="Clum A."/>
            <person name="Dos Santos R.A."/>
            <person name="Damasio A.R."/>
            <person name="Diallinas G."/>
            <person name="Emri T."/>
            <person name="Fekete E."/>
            <person name="Flipphi M."/>
            <person name="Freyberg S."/>
            <person name="Gallo A."/>
            <person name="Gournas C."/>
            <person name="Habgood R."/>
            <person name="Hainaut M."/>
            <person name="Harispe M.L."/>
            <person name="Henrissat B."/>
            <person name="Hilden K.S."/>
            <person name="Hope R."/>
            <person name="Hossain A."/>
            <person name="Karabika E."/>
            <person name="Karaffa L."/>
            <person name="Karanyi Z."/>
            <person name="Krasevec N."/>
            <person name="Kuo A."/>
            <person name="Kusch H."/>
            <person name="LaButti K."/>
            <person name="Lagendijk E.L."/>
            <person name="Lapidus A."/>
            <person name="Levasseur A."/>
            <person name="Lindquist E."/>
            <person name="Lipzen A."/>
            <person name="Logrieco A.F."/>
            <person name="MacCabe A."/>
            <person name="Maekelae M.R."/>
            <person name="Malavazi I."/>
            <person name="Melin P."/>
            <person name="Meyer V."/>
            <person name="Mielnichuk N."/>
            <person name="Miskei M."/>
            <person name="Molnar A.P."/>
            <person name="Mule G."/>
            <person name="Ngan C.Y."/>
            <person name="Orejas M."/>
            <person name="Orosz E."/>
            <person name="Ouedraogo J.P."/>
            <person name="Overkamp K.M."/>
            <person name="Park H.-S."/>
            <person name="Perrone G."/>
            <person name="Piumi F."/>
            <person name="Punt P.J."/>
            <person name="Ram A.F."/>
            <person name="Ramon A."/>
            <person name="Rauscher S."/>
            <person name="Record E."/>
            <person name="Riano-Pachon D.M."/>
            <person name="Robert V."/>
            <person name="Roehrig J."/>
            <person name="Ruller R."/>
            <person name="Salamov A."/>
            <person name="Salih N.S."/>
            <person name="Samson R.A."/>
            <person name="Sandor E."/>
            <person name="Sanguinetti M."/>
            <person name="Schuetze T."/>
            <person name="Sepcic K."/>
            <person name="Shelest E."/>
            <person name="Sherlock G."/>
            <person name="Sophianopoulou V."/>
            <person name="Squina F.M."/>
            <person name="Sun H."/>
            <person name="Susca A."/>
            <person name="Todd R.B."/>
            <person name="Tsang A."/>
            <person name="Unkles S.E."/>
            <person name="van de Wiele N."/>
            <person name="van Rossen-Uffink D."/>
            <person name="Oliveira J.V."/>
            <person name="Vesth T.C."/>
            <person name="Visser J."/>
            <person name="Yu J.-H."/>
            <person name="Zhou M."/>
            <person name="Andersen M.R."/>
            <person name="Archer D.B."/>
            <person name="Baker S.E."/>
            <person name="Benoit I."/>
            <person name="Brakhage A.A."/>
            <person name="Braus G.H."/>
            <person name="Fischer R."/>
            <person name="Frisvad J.C."/>
            <person name="Goldman G.H."/>
            <person name="Houbraken J."/>
            <person name="Oakley B."/>
            <person name="Pocsi I."/>
            <person name="Scazzocchio C."/>
            <person name="Seiboth B."/>
            <person name="vanKuyk P.A."/>
            <person name="Wortman J."/>
            <person name="Dyer P.S."/>
            <person name="Grigoriev I.V."/>
        </authorList>
    </citation>
    <scope>NUCLEOTIDE SEQUENCE [LARGE SCALE GENOMIC DNA]</scope>
    <source>
        <strain evidence="8">CBS 101740 / IMI 381727 / IBT 21946</strain>
    </source>
</reference>
<dbReference type="InterPro" id="IPR000719">
    <property type="entry name" value="Prot_kinase_dom"/>
</dbReference>
<dbReference type="GO" id="GO:0005524">
    <property type="term" value="F:ATP binding"/>
    <property type="evidence" value="ECO:0007669"/>
    <property type="project" value="UniProtKB-KW"/>
</dbReference>
<organism evidence="7 8">
    <name type="scientific">Aspergillus brasiliensis (strain CBS 101740 / IMI 381727 / IBT 21946)</name>
    <dbReference type="NCBI Taxonomy" id="767769"/>
    <lineage>
        <taxon>Eukaryota</taxon>
        <taxon>Fungi</taxon>
        <taxon>Dikarya</taxon>
        <taxon>Ascomycota</taxon>
        <taxon>Pezizomycotina</taxon>
        <taxon>Eurotiomycetes</taxon>
        <taxon>Eurotiomycetidae</taxon>
        <taxon>Eurotiales</taxon>
        <taxon>Aspergillaceae</taxon>
        <taxon>Aspergillus</taxon>
        <taxon>Aspergillus subgen. Circumdati</taxon>
    </lineage>
</organism>
<dbReference type="PROSITE" id="PS00108">
    <property type="entry name" value="PROTEIN_KINASE_ST"/>
    <property type="match status" value="1"/>
</dbReference>
<accession>A0A1L9UCV7</accession>
<dbReference type="SUPFAM" id="SSF56112">
    <property type="entry name" value="Protein kinase-like (PK-like)"/>
    <property type="match status" value="1"/>
</dbReference>
<evidence type="ECO:0000259" key="6">
    <source>
        <dbReference type="PROSITE" id="PS50011"/>
    </source>
</evidence>
<protein>
    <recommendedName>
        <fullName evidence="6">Protein kinase domain-containing protein</fullName>
    </recommendedName>
</protein>
<dbReference type="PANTHER" id="PTHR45646">
    <property type="entry name" value="SERINE/THREONINE-PROTEIN KINASE DOA-RELATED"/>
    <property type="match status" value="1"/>
</dbReference>
<dbReference type="EMBL" id="KV878688">
    <property type="protein sequence ID" value="OJJ69500.1"/>
    <property type="molecule type" value="Genomic_DNA"/>
</dbReference>
<evidence type="ECO:0000313" key="7">
    <source>
        <dbReference type="EMBL" id="OJJ69500.1"/>
    </source>
</evidence>
<dbReference type="VEuPathDB" id="FungiDB:ASPBRDRAFT_657463"/>
<dbReference type="Gene3D" id="1.10.510.10">
    <property type="entry name" value="Transferase(Phosphotransferase) domain 1"/>
    <property type="match status" value="1"/>
</dbReference>
<evidence type="ECO:0000313" key="8">
    <source>
        <dbReference type="Proteomes" id="UP000184499"/>
    </source>
</evidence>
<dbReference type="RefSeq" id="XP_067476749.1">
    <property type="nucleotide sequence ID" value="XM_067628580.1"/>
</dbReference>
<evidence type="ECO:0000256" key="4">
    <source>
        <dbReference type="ARBA" id="ARBA00022777"/>
    </source>
</evidence>
<sequence length="416" mass="48570">MLSSLLRSLSPLGRRWKPLDFPNSNYTRIPNWHQIEEETLLDYTASQYYPTRIGEVIKDRYQVIGKLGYGSTSTAWLARDMDNRRYVMLKIFVQASCMGQQADDELDMYRRMEQSGNKHHPGRDVIRTLLDTFYINGPGDKHRCLVHPPLWESVLTFLRRNPVERLPSVIIAVLLHRLFLALDYLHTECRVAHTDIKADNIMFGINNDSVFTDIEENELQRPVPRKEVDEERIIYMSQELKVPKGVGGPVLCDFGSAMVVNDEYQRVFIQPRIYRAPEVILGVPWTYSVDIWNVGCMIWDLYEGGCLFTGYDPVDERYRSRAHLAEMINLLGPPPDSLHARGELRDKFFSSEDAFLHPNLLTDRVPLEERETTLQGEAEREAFLRFMRKMLQWEPSERSSARELAEDEWIHSHMKY</sequence>
<dbReference type="InterPro" id="IPR011009">
    <property type="entry name" value="Kinase-like_dom_sf"/>
</dbReference>
<dbReference type="PANTHER" id="PTHR45646:SF11">
    <property type="entry name" value="SERINE_THREONINE-PROTEIN KINASE DOA"/>
    <property type="match status" value="1"/>
</dbReference>
<evidence type="ECO:0000256" key="5">
    <source>
        <dbReference type="ARBA" id="ARBA00022840"/>
    </source>
</evidence>
<dbReference type="PROSITE" id="PS50011">
    <property type="entry name" value="PROTEIN_KINASE_DOM"/>
    <property type="match status" value="1"/>
</dbReference>
<dbReference type="STRING" id="767769.A0A1L9UCV7"/>
<evidence type="ECO:0000256" key="2">
    <source>
        <dbReference type="ARBA" id="ARBA00022679"/>
    </source>
</evidence>
<dbReference type="OMA" id="EWIHSHM"/>